<evidence type="ECO:0000256" key="1">
    <source>
        <dbReference type="ARBA" id="ARBA00001255"/>
    </source>
</evidence>
<evidence type="ECO:0000256" key="2">
    <source>
        <dbReference type="ARBA" id="ARBA00012755"/>
    </source>
</evidence>
<evidence type="ECO:0000256" key="3">
    <source>
        <dbReference type="SAM" id="SignalP"/>
    </source>
</evidence>
<gene>
    <name evidence="5" type="ORF">PG993_010199</name>
</gene>
<feature type="non-terminal residue" evidence="5">
    <location>
        <position position="1"/>
    </location>
</feature>
<dbReference type="EC" id="3.2.1.22" evidence="2"/>
<dbReference type="InterPro" id="IPR004352">
    <property type="entry name" value="GH114_TIM-barrel"/>
</dbReference>
<dbReference type="Gene3D" id="3.20.20.70">
    <property type="entry name" value="Aldolase class I"/>
    <property type="match status" value="1"/>
</dbReference>
<protein>
    <recommendedName>
        <fullName evidence="2">alpha-galactosidase</fullName>
        <ecNumber evidence="2">3.2.1.22</ecNumber>
    </recommendedName>
</protein>
<dbReference type="SUPFAM" id="SSF51445">
    <property type="entry name" value="(Trans)glycosidases"/>
    <property type="match status" value="1"/>
</dbReference>
<evidence type="ECO:0000313" key="6">
    <source>
        <dbReference type="Proteomes" id="UP001444661"/>
    </source>
</evidence>
<dbReference type="PANTHER" id="PTHR35273">
    <property type="entry name" value="ALPHA-1,4 POLYGALACTOSAMINIDASE, PUTATIVE (AFU_ORTHOLOGUE AFUA_3G07890)-RELATED"/>
    <property type="match status" value="1"/>
</dbReference>
<evidence type="ECO:0000259" key="4">
    <source>
        <dbReference type="Pfam" id="PF03537"/>
    </source>
</evidence>
<feature type="signal peptide" evidence="3">
    <location>
        <begin position="1"/>
        <end position="25"/>
    </location>
</feature>
<dbReference type="EMBL" id="JAQQWK010000009">
    <property type="protein sequence ID" value="KAK8035204.1"/>
    <property type="molecule type" value="Genomic_DNA"/>
</dbReference>
<dbReference type="InterPro" id="IPR017853">
    <property type="entry name" value="GH"/>
</dbReference>
<accession>A0ABR1SLJ9</accession>
<evidence type="ECO:0000313" key="5">
    <source>
        <dbReference type="EMBL" id="KAK8035204.1"/>
    </source>
</evidence>
<keyword evidence="3" id="KW-0732">Signal</keyword>
<comment type="catalytic activity">
    <reaction evidence="1">
        <text>Hydrolysis of terminal, non-reducing alpha-D-galactose residues in alpha-D-galactosides, including galactose oligosaccharides, galactomannans and galactolipids.</text>
        <dbReference type="EC" id="3.2.1.22"/>
    </reaction>
</comment>
<feature type="chain" id="PRO_5045324960" description="alpha-galactosidase" evidence="3">
    <location>
        <begin position="26"/>
        <end position="344"/>
    </location>
</feature>
<dbReference type="PANTHER" id="PTHR35273:SF2">
    <property type="entry name" value="ALPHA-GALACTOSIDASE"/>
    <property type="match status" value="1"/>
</dbReference>
<dbReference type="InterPro" id="IPR013785">
    <property type="entry name" value="Aldolase_TIM"/>
</dbReference>
<proteinExistence type="predicted"/>
<organism evidence="5 6">
    <name type="scientific">Apiospora rasikravindrae</name>
    <dbReference type="NCBI Taxonomy" id="990691"/>
    <lineage>
        <taxon>Eukaryota</taxon>
        <taxon>Fungi</taxon>
        <taxon>Dikarya</taxon>
        <taxon>Ascomycota</taxon>
        <taxon>Pezizomycotina</taxon>
        <taxon>Sordariomycetes</taxon>
        <taxon>Xylariomycetidae</taxon>
        <taxon>Amphisphaeriales</taxon>
        <taxon>Apiosporaceae</taxon>
        <taxon>Apiospora</taxon>
    </lineage>
</organism>
<keyword evidence="6" id="KW-1185">Reference proteome</keyword>
<reference evidence="5 6" key="1">
    <citation type="submission" date="2023-01" db="EMBL/GenBank/DDBJ databases">
        <title>Analysis of 21 Apiospora genomes using comparative genomics revels a genus with tremendous synthesis potential of carbohydrate active enzymes and secondary metabolites.</title>
        <authorList>
            <person name="Sorensen T."/>
        </authorList>
    </citation>
    <scope>NUCLEOTIDE SEQUENCE [LARGE SCALE GENOMIC DNA]</scope>
    <source>
        <strain evidence="5 6">CBS 33761</strain>
    </source>
</reference>
<comment type="caution">
    <text evidence="5">The sequence shown here is derived from an EMBL/GenBank/DDBJ whole genome shotgun (WGS) entry which is preliminary data.</text>
</comment>
<dbReference type="Proteomes" id="UP001444661">
    <property type="component" value="Unassembled WGS sequence"/>
</dbReference>
<feature type="domain" description="Glycoside-hydrolase family GH114 TIM-barrel" evidence="4">
    <location>
        <begin position="51"/>
        <end position="319"/>
    </location>
</feature>
<dbReference type="Pfam" id="PF03537">
    <property type="entry name" value="Glyco_hydro_114"/>
    <property type="match status" value="1"/>
</dbReference>
<sequence length="344" mass="36357">PLTMFPSTLLSLAAVFAGCAVPTYAARERSNQPSKIARAPNVPSFFKPGVKWQIEISNPIKVSGSKAVVPVDARVWDVDMFDSIRGMASSNVIAKLRAAQKSSVGDIFVICYFNGGGLNPTDPDIKQFAATDVLGTIPGWEDEHYVDVASSAVIELMKKRIDAGIAGGCDAFDPDNIDGYLAPSQVRRKTGDKRALTQADYYGYVKALADYAHAAGKLLGQKNAPELLALGDGTGRGLLRDGLVDFAVTEGCAVGGGTSSDPAWCGSVQPFVDAGKPVFQIEYPSEWGNNCSPAALGKSALDKYCKYAAADFSPVMKLDGDDCGLDGVTQYCGSTTIVNTPMET</sequence>
<name>A0ABR1SLJ9_9PEZI</name>